<dbReference type="EMBL" id="CAJFDI010000001">
    <property type="protein sequence ID" value="CAD5207860.1"/>
    <property type="molecule type" value="Genomic_DNA"/>
</dbReference>
<dbReference type="EMBL" id="CAJFCV020000001">
    <property type="protein sequence ID" value="CAG9079434.1"/>
    <property type="molecule type" value="Genomic_DNA"/>
</dbReference>
<dbReference type="Proteomes" id="UP000095284">
    <property type="component" value="Unplaced"/>
</dbReference>
<reference evidence="5" key="1">
    <citation type="submission" date="2016-11" db="UniProtKB">
        <authorList>
            <consortium name="WormBaseParasite"/>
        </authorList>
    </citation>
    <scope>IDENTIFICATION</scope>
</reference>
<dbReference type="WBParaSite" id="BXY_0880300.1">
    <property type="protein sequence ID" value="BXY_0880300.1"/>
    <property type="gene ID" value="BXY_0880300"/>
</dbReference>
<dbReference type="Proteomes" id="UP000659654">
    <property type="component" value="Unassembled WGS sequence"/>
</dbReference>
<reference evidence="2" key="2">
    <citation type="submission" date="2020-09" db="EMBL/GenBank/DDBJ databases">
        <authorList>
            <person name="Kikuchi T."/>
        </authorList>
    </citation>
    <scope>NUCLEOTIDE SEQUENCE</scope>
    <source>
        <strain evidence="2">Ka4C1</strain>
    </source>
</reference>
<evidence type="ECO:0000256" key="1">
    <source>
        <dbReference type="SAM" id="MobiDB-lite"/>
    </source>
</evidence>
<keyword evidence="4" id="KW-1185">Reference proteome</keyword>
<name>A0A1I7S714_BURXY</name>
<dbReference type="Proteomes" id="UP000582659">
    <property type="component" value="Unassembled WGS sequence"/>
</dbReference>
<organism evidence="3 5">
    <name type="scientific">Bursaphelenchus xylophilus</name>
    <name type="common">Pinewood nematode worm</name>
    <name type="synonym">Aphelenchoides xylophilus</name>
    <dbReference type="NCBI Taxonomy" id="6326"/>
    <lineage>
        <taxon>Eukaryota</taxon>
        <taxon>Metazoa</taxon>
        <taxon>Ecdysozoa</taxon>
        <taxon>Nematoda</taxon>
        <taxon>Chromadorea</taxon>
        <taxon>Rhabditida</taxon>
        <taxon>Tylenchina</taxon>
        <taxon>Tylenchomorpha</taxon>
        <taxon>Aphelenchoidea</taxon>
        <taxon>Aphelenchoididae</taxon>
        <taxon>Bursaphelenchus</taxon>
    </lineage>
</organism>
<accession>A0A1I7S714</accession>
<dbReference type="AlphaFoldDB" id="A0A1I7S714"/>
<evidence type="ECO:0000313" key="2">
    <source>
        <dbReference type="EMBL" id="CAD5207860.1"/>
    </source>
</evidence>
<evidence type="ECO:0000313" key="5">
    <source>
        <dbReference type="WBParaSite" id="BXY_0880300.1"/>
    </source>
</evidence>
<protein>
    <submittedName>
        <fullName evidence="2">(pine wood nematode) hypothetical protein</fullName>
    </submittedName>
</protein>
<feature type="region of interest" description="Disordered" evidence="1">
    <location>
        <begin position="205"/>
        <end position="232"/>
    </location>
</feature>
<evidence type="ECO:0000313" key="3">
    <source>
        <dbReference type="Proteomes" id="UP000095284"/>
    </source>
</evidence>
<evidence type="ECO:0000313" key="4">
    <source>
        <dbReference type="Proteomes" id="UP000659654"/>
    </source>
</evidence>
<sequence>MPNLHNGFGYKSHKNTLFCLILFSRPLRNKFSVLTGRLLCAIILSTLDYHISLPLFIRYMGAEPGNLSVDPSLLAPLETDSPMISKSFADGLGTIEGSRVESLRIRSFQLSHTRRQYCRDLDLLLSRKLPKKARSITPSKTRRCPLRSRRRTLGPIHLISTRLCLRISSIRPSRCSPAELAKLTGPIVLFDERIEEAGRPQSQIMETLKPPNNPKSPEAVCKAQTSNNQPINPWANRISPYPLYPNTQQPLSCFSEFFEPCFHCTFLQKAPV</sequence>
<gene>
    <name evidence="2" type="ORF">BXYJ_LOCUS136</name>
</gene>
<proteinExistence type="predicted"/>